<dbReference type="AlphaFoldDB" id="A0AAV9TEC6"/>
<feature type="transmembrane region" description="Helical" evidence="2">
    <location>
        <begin position="89"/>
        <end position="115"/>
    </location>
</feature>
<evidence type="ECO:0000313" key="4">
    <source>
        <dbReference type="Proteomes" id="UP001327957"/>
    </source>
</evidence>
<evidence type="ECO:0000256" key="2">
    <source>
        <dbReference type="SAM" id="Phobius"/>
    </source>
</evidence>
<comment type="caution">
    <text evidence="3">The sequence shown here is derived from an EMBL/GenBank/DDBJ whole genome shotgun (WGS) entry which is preliminary data.</text>
</comment>
<organism evidence="3 4">
    <name type="scientific">Colletotrichum tabaci</name>
    <dbReference type="NCBI Taxonomy" id="1209068"/>
    <lineage>
        <taxon>Eukaryota</taxon>
        <taxon>Fungi</taxon>
        <taxon>Dikarya</taxon>
        <taxon>Ascomycota</taxon>
        <taxon>Pezizomycotina</taxon>
        <taxon>Sordariomycetes</taxon>
        <taxon>Hypocreomycetidae</taxon>
        <taxon>Glomerellales</taxon>
        <taxon>Glomerellaceae</taxon>
        <taxon>Colletotrichum</taxon>
        <taxon>Colletotrichum destructivum species complex</taxon>
    </lineage>
</organism>
<feature type="transmembrane region" description="Helical" evidence="2">
    <location>
        <begin position="684"/>
        <end position="709"/>
    </location>
</feature>
<feature type="compositionally biased region" description="Polar residues" evidence="1">
    <location>
        <begin position="1"/>
        <end position="25"/>
    </location>
</feature>
<keyword evidence="2" id="KW-0472">Membrane</keyword>
<accession>A0AAV9TEC6</accession>
<keyword evidence="2" id="KW-0812">Transmembrane</keyword>
<name>A0AAV9TEC6_9PEZI</name>
<evidence type="ECO:0000256" key="1">
    <source>
        <dbReference type="SAM" id="MobiDB-lite"/>
    </source>
</evidence>
<protein>
    <recommendedName>
        <fullName evidence="5">Transmembrane protein</fullName>
    </recommendedName>
</protein>
<feature type="region of interest" description="Disordered" evidence="1">
    <location>
        <begin position="1"/>
        <end position="53"/>
    </location>
</feature>
<dbReference type="EMBL" id="JASAOK010000039">
    <property type="protein sequence ID" value="KAK6217281.1"/>
    <property type="molecule type" value="Genomic_DNA"/>
</dbReference>
<feature type="transmembrane region" description="Helical" evidence="2">
    <location>
        <begin position="212"/>
        <end position="230"/>
    </location>
</feature>
<feature type="compositionally biased region" description="Basic and acidic residues" evidence="1">
    <location>
        <begin position="44"/>
        <end position="53"/>
    </location>
</feature>
<evidence type="ECO:0000313" key="3">
    <source>
        <dbReference type="EMBL" id="KAK6217281.1"/>
    </source>
</evidence>
<gene>
    <name evidence="3" type="ORF">QIS74_07395</name>
</gene>
<dbReference type="Proteomes" id="UP001327957">
    <property type="component" value="Unassembled WGS sequence"/>
</dbReference>
<keyword evidence="2" id="KW-1133">Transmembrane helix</keyword>
<sequence length="783" mass="86930">MENTRPLQSGAHQRSSQESPSTCDSSAYELEPRSRQPNQYSLYEPREGHDPDEARFDHQAAETHLLKATESLHYNNDGMSPRRIQWKALGMLGLCIMGIGTLLIVGAIVFLGSFWQTSIRAGDGEIVHPQLWSVVVFSDWASRVVTITAAVLRICLALQMGVFTAMISSLMIERAGVPLTSAPLISILRAVSVSPYNLITWTTFAMPWRDRLIYTFSIAVSVLLAVGFQFSSTVLLSDFDAVNVTTPNKVADVLLSGDNAIINNRETLEGSKLWNSPPPTYFRFAEAPRAPGDKQLSDRYEDTGHILRALLPFEAEASRSRLRQYRGPAAVLDSRVVCVRPSVTETVFSLEGHDFASGGGGEPFFEEFSASGIFSFLGDLDNLPIQQSDRRDSWPFNCVVPSQGILNKRMWATSICSLSQTMLDHIVFQDMPDLAGSSYASTTMFLLFKGSGSGSDWQRVVRKLGNTTDTNAVTHSGAWEANATDWTTSTDGIWARVHLPETNYSMSVSACFTVLGAEFLNVSMSSDSNGPEPSLVWDNATAQFNVDVIRNLYLSSRDDVPSMSSRGILKLDHWEPEAKPDSLQLSAAAFRLPFMEQFISNDLWSPEWSCGTLGNDSSRPLHYAHSVLFQDIFQRTGSLAEALQAVLMVTRQMEYYEYAPQVRRMWLSPASYVIAEEMVIPVQWLGFSIVVGMIGIHFVLVFSTAALFLTLTKASWIGNVWMAISQVVSAETEDIVKKATLEDDSRIESMIQQEKNMSSSGLRNRVKVRKSDVNERYEIASFG</sequence>
<evidence type="ECO:0008006" key="5">
    <source>
        <dbReference type="Google" id="ProtNLM"/>
    </source>
</evidence>
<reference evidence="3 4" key="1">
    <citation type="submission" date="2023-04" db="EMBL/GenBank/DDBJ databases">
        <title>Colletotrichum tabacum stain YC1 causing leaf anthracnose on Nicotiana tabacum(L.) cv.</title>
        <authorList>
            <person name="Ji Z."/>
            <person name="Wang M."/>
            <person name="Zhang J."/>
            <person name="Wang N."/>
            <person name="Zhou Z."/>
        </authorList>
    </citation>
    <scope>NUCLEOTIDE SEQUENCE [LARGE SCALE GENOMIC DNA]</scope>
    <source>
        <strain evidence="3 4">YC1</strain>
    </source>
</reference>
<keyword evidence="4" id="KW-1185">Reference proteome</keyword>
<proteinExistence type="predicted"/>
<feature type="transmembrane region" description="Helical" evidence="2">
    <location>
        <begin position="140"/>
        <end position="165"/>
    </location>
</feature>